<proteinExistence type="predicted"/>
<evidence type="ECO:0000313" key="2">
    <source>
        <dbReference type="EMBL" id="STL49429.1"/>
    </source>
</evidence>
<evidence type="ECO:0000313" key="3">
    <source>
        <dbReference type="Proteomes" id="UP000254052"/>
    </source>
</evidence>
<dbReference type="EMBL" id="UGED01000008">
    <property type="protein sequence ID" value="STL49429.1"/>
    <property type="molecule type" value="Genomic_DNA"/>
</dbReference>
<dbReference type="Pfam" id="PF20616">
    <property type="entry name" value="Caps_syn_GfcC_N"/>
    <property type="match status" value="1"/>
</dbReference>
<sequence>MRQQQALLTRLAEQGADSSADDAAAINALRQQIQALKGRAGKNQS</sequence>
<feature type="domain" description="Capsule biosynthesis GfcC-like N-terminal" evidence="1">
    <location>
        <begin position="2"/>
        <end position="37"/>
    </location>
</feature>
<dbReference type="Proteomes" id="UP000254052">
    <property type="component" value="Unassembled WGS sequence"/>
</dbReference>
<dbReference type="InterPro" id="IPR046459">
    <property type="entry name" value="Caps_syn_GfcC_N"/>
</dbReference>
<reference evidence="2 3" key="1">
    <citation type="submission" date="2018-06" db="EMBL/GenBank/DDBJ databases">
        <authorList>
            <consortium name="Pathogen Informatics"/>
            <person name="Doyle S."/>
        </authorList>
    </citation>
    <scope>NUCLEOTIDE SEQUENCE [LARGE SCALE GENOMIC DNA]</scope>
    <source>
        <strain evidence="2 3">NCTC9962</strain>
    </source>
</reference>
<dbReference type="AlphaFoldDB" id="A0A377B9A9"/>
<accession>A0A377B9A9</accession>
<gene>
    <name evidence="2" type="ORF">NCTC9962_03693</name>
</gene>
<name>A0A377B9A9_ECOLX</name>
<organism evidence="2 3">
    <name type="scientific">Escherichia coli</name>
    <dbReference type="NCBI Taxonomy" id="562"/>
    <lineage>
        <taxon>Bacteria</taxon>
        <taxon>Pseudomonadati</taxon>
        <taxon>Pseudomonadota</taxon>
        <taxon>Gammaproteobacteria</taxon>
        <taxon>Enterobacterales</taxon>
        <taxon>Enterobacteriaceae</taxon>
        <taxon>Escherichia</taxon>
    </lineage>
</organism>
<dbReference type="Gene3D" id="6.10.250.2280">
    <property type="match status" value="1"/>
</dbReference>
<protein>
    <recommendedName>
        <fullName evidence="1">Capsule biosynthesis GfcC-like N-terminal domain-containing protein</fullName>
    </recommendedName>
</protein>
<evidence type="ECO:0000259" key="1">
    <source>
        <dbReference type="Pfam" id="PF20616"/>
    </source>
</evidence>